<accession>A0A0L0CG40</accession>
<dbReference type="EMBL" id="JRES01000438">
    <property type="protein sequence ID" value="KNC31215.1"/>
    <property type="molecule type" value="Genomic_DNA"/>
</dbReference>
<protein>
    <submittedName>
        <fullName evidence="2">Uncharacterized protein</fullName>
    </submittedName>
</protein>
<evidence type="ECO:0000256" key="1">
    <source>
        <dbReference type="SAM" id="MobiDB-lite"/>
    </source>
</evidence>
<evidence type="ECO:0000313" key="3">
    <source>
        <dbReference type="Proteomes" id="UP000037069"/>
    </source>
</evidence>
<gene>
    <name evidence="2" type="ORF">FF38_14431</name>
</gene>
<feature type="compositionally biased region" description="Polar residues" evidence="1">
    <location>
        <begin position="15"/>
        <end position="26"/>
    </location>
</feature>
<keyword evidence="3" id="KW-1185">Reference proteome</keyword>
<dbReference type="OrthoDB" id="6338095at2759"/>
<organism evidence="2 3">
    <name type="scientific">Lucilia cuprina</name>
    <name type="common">Green bottle fly</name>
    <name type="synonym">Australian sheep blowfly</name>
    <dbReference type="NCBI Taxonomy" id="7375"/>
    <lineage>
        <taxon>Eukaryota</taxon>
        <taxon>Metazoa</taxon>
        <taxon>Ecdysozoa</taxon>
        <taxon>Arthropoda</taxon>
        <taxon>Hexapoda</taxon>
        <taxon>Insecta</taxon>
        <taxon>Pterygota</taxon>
        <taxon>Neoptera</taxon>
        <taxon>Endopterygota</taxon>
        <taxon>Diptera</taxon>
        <taxon>Brachycera</taxon>
        <taxon>Muscomorpha</taxon>
        <taxon>Oestroidea</taxon>
        <taxon>Calliphoridae</taxon>
        <taxon>Luciliinae</taxon>
        <taxon>Lucilia</taxon>
    </lineage>
</organism>
<comment type="caution">
    <text evidence="2">The sequence shown here is derived from an EMBL/GenBank/DDBJ whole genome shotgun (WGS) entry which is preliminary data.</text>
</comment>
<proteinExistence type="predicted"/>
<sequence>MHNSMKPTASKHTKQNTQHNKPNTFTPDVGANSFLQSNLLSAPSLYEGKKKYPTGSTTGQLGKLHDDLKVAEDDDTLLDSDPEDVDVTLVYDPDFGDDEGNIRSCILAKSHLNIFILSDYSDEDTVAAAWESDNSNIWLLSSYMAHDHGDQPGEIHCVRKTNWEVHKATLNDILPTVPTIESRSDIDLAVNWISSSISVATNRDCRKGKPPLWDPEIAKTRRLCRKLFNEAKRTGIWSRYKSKVNEFKNQIRVVFVRSCLNLLSVPSYIQKSDGNWTAGSQETLELLLNTHFPGCIPIGDSAAYNLHGIELGNTTADVSIDDDIIRWAIRSFDTYKSPGLMASFQRIYKII</sequence>
<reference evidence="2 3" key="1">
    <citation type="journal article" date="2015" name="Nat. Commun.">
        <title>Lucilia cuprina genome unlocks parasitic fly biology to underpin future interventions.</title>
        <authorList>
            <person name="Anstead C.A."/>
            <person name="Korhonen P.K."/>
            <person name="Young N.D."/>
            <person name="Hall R.S."/>
            <person name="Jex A.R."/>
            <person name="Murali S.C."/>
            <person name="Hughes D.S."/>
            <person name="Lee S.F."/>
            <person name="Perry T."/>
            <person name="Stroehlein A.J."/>
            <person name="Ansell B.R."/>
            <person name="Breugelmans B."/>
            <person name="Hofmann A."/>
            <person name="Qu J."/>
            <person name="Dugan S."/>
            <person name="Lee S.L."/>
            <person name="Chao H."/>
            <person name="Dinh H."/>
            <person name="Han Y."/>
            <person name="Doddapaneni H.V."/>
            <person name="Worley K.C."/>
            <person name="Muzny D.M."/>
            <person name="Ioannidis P."/>
            <person name="Waterhouse R.M."/>
            <person name="Zdobnov E.M."/>
            <person name="James P.J."/>
            <person name="Bagnall N.H."/>
            <person name="Kotze A.C."/>
            <person name="Gibbs R.A."/>
            <person name="Richards S."/>
            <person name="Batterham P."/>
            <person name="Gasser R.B."/>
        </authorList>
    </citation>
    <scope>NUCLEOTIDE SEQUENCE [LARGE SCALE GENOMIC DNA]</scope>
    <source>
        <strain evidence="2 3">LS</strain>
        <tissue evidence="2">Full body</tissue>
    </source>
</reference>
<dbReference type="AlphaFoldDB" id="A0A0L0CG40"/>
<evidence type="ECO:0000313" key="2">
    <source>
        <dbReference type="EMBL" id="KNC31215.1"/>
    </source>
</evidence>
<name>A0A0L0CG40_LUCCU</name>
<feature type="region of interest" description="Disordered" evidence="1">
    <location>
        <begin position="1"/>
        <end position="29"/>
    </location>
</feature>
<dbReference type="Proteomes" id="UP000037069">
    <property type="component" value="Unassembled WGS sequence"/>
</dbReference>